<gene>
    <name evidence="1" type="ORF">BJ322DRAFT_1007059</name>
</gene>
<reference evidence="1" key="1">
    <citation type="journal article" date="2020" name="Nat. Commun.">
        <title>Large-scale genome sequencing of mycorrhizal fungi provides insights into the early evolution of symbiotic traits.</title>
        <authorList>
            <person name="Miyauchi S."/>
            <person name="Kiss E."/>
            <person name="Kuo A."/>
            <person name="Drula E."/>
            <person name="Kohler A."/>
            <person name="Sanchez-Garcia M."/>
            <person name="Morin E."/>
            <person name="Andreopoulos B."/>
            <person name="Barry K.W."/>
            <person name="Bonito G."/>
            <person name="Buee M."/>
            <person name="Carver A."/>
            <person name="Chen C."/>
            <person name="Cichocki N."/>
            <person name="Clum A."/>
            <person name="Culley D."/>
            <person name="Crous P.W."/>
            <person name="Fauchery L."/>
            <person name="Girlanda M."/>
            <person name="Hayes R.D."/>
            <person name="Keri Z."/>
            <person name="LaButti K."/>
            <person name="Lipzen A."/>
            <person name="Lombard V."/>
            <person name="Magnuson J."/>
            <person name="Maillard F."/>
            <person name="Murat C."/>
            <person name="Nolan M."/>
            <person name="Ohm R.A."/>
            <person name="Pangilinan J."/>
            <person name="Pereira M.F."/>
            <person name="Perotto S."/>
            <person name="Peter M."/>
            <person name="Pfister S."/>
            <person name="Riley R."/>
            <person name="Sitrit Y."/>
            <person name="Stielow J.B."/>
            <person name="Szollosi G."/>
            <person name="Zifcakova L."/>
            <person name="Stursova M."/>
            <person name="Spatafora J.W."/>
            <person name="Tedersoo L."/>
            <person name="Vaario L.M."/>
            <person name="Yamada A."/>
            <person name="Yan M."/>
            <person name="Wang P."/>
            <person name="Xu J."/>
            <person name="Bruns T."/>
            <person name="Baldrian P."/>
            <person name="Vilgalys R."/>
            <person name="Dunand C."/>
            <person name="Henrissat B."/>
            <person name="Grigoriev I.V."/>
            <person name="Hibbett D."/>
            <person name="Nagy L.G."/>
            <person name="Martin F.M."/>
        </authorList>
    </citation>
    <scope>NUCLEOTIDE SEQUENCE</scope>
    <source>
        <strain evidence="1">UH-Tt-Lm1</strain>
    </source>
</reference>
<evidence type="ECO:0000313" key="2">
    <source>
        <dbReference type="Proteomes" id="UP000736335"/>
    </source>
</evidence>
<dbReference type="AlphaFoldDB" id="A0A9P6L637"/>
<accession>A0A9P6L637</accession>
<protein>
    <submittedName>
        <fullName evidence="1">Uncharacterized protein</fullName>
    </submittedName>
</protein>
<dbReference type="OrthoDB" id="5362978at2759"/>
<reference evidence="1" key="2">
    <citation type="submission" date="2020-11" db="EMBL/GenBank/DDBJ databases">
        <authorList>
            <consortium name="DOE Joint Genome Institute"/>
            <person name="Kuo A."/>
            <person name="Miyauchi S."/>
            <person name="Kiss E."/>
            <person name="Drula E."/>
            <person name="Kohler A."/>
            <person name="Sanchez-Garcia M."/>
            <person name="Andreopoulos B."/>
            <person name="Barry K.W."/>
            <person name="Bonito G."/>
            <person name="Buee M."/>
            <person name="Carver A."/>
            <person name="Chen C."/>
            <person name="Cichocki N."/>
            <person name="Clum A."/>
            <person name="Culley D."/>
            <person name="Crous P.W."/>
            <person name="Fauchery L."/>
            <person name="Girlanda M."/>
            <person name="Hayes R."/>
            <person name="Keri Z."/>
            <person name="Labutti K."/>
            <person name="Lipzen A."/>
            <person name="Lombard V."/>
            <person name="Magnuson J."/>
            <person name="Maillard F."/>
            <person name="Morin E."/>
            <person name="Murat C."/>
            <person name="Nolan M."/>
            <person name="Ohm R."/>
            <person name="Pangilinan J."/>
            <person name="Pereira M."/>
            <person name="Perotto S."/>
            <person name="Peter M."/>
            <person name="Riley R."/>
            <person name="Sitrit Y."/>
            <person name="Stielow B."/>
            <person name="Szollosi G."/>
            <person name="Zifcakova L."/>
            <person name="Stursova M."/>
            <person name="Spatafora J.W."/>
            <person name="Tedersoo L."/>
            <person name="Vaario L.-M."/>
            <person name="Yamada A."/>
            <person name="Yan M."/>
            <person name="Wang P."/>
            <person name="Xu J."/>
            <person name="Bruns T."/>
            <person name="Baldrian P."/>
            <person name="Vilgalys R."/>
            <person name="Henrissat B."/>
            <person name="Grigoriev I.V."/>
            <person name="Hibbett D."/>
            <person name="Nagy L.G."/>
            <person name="Martin F.M."/>
        </authorList>
    </citation>
    <scope>NUCLEOTIDE SEQUENCE</scope>
    <source>
        <strain evidence="1">UH-Tt-Lm1</strain>
    </source>
</reference>
<name>A0A9P6L637_9AGAM</name>
<dbReference type="EMBL" id="WIUZ02000008">
    <property type="protein sequence ID" value="KAF9784387.1"/>
    <property type="molecule type" value="Genomic_DNA"/>
</dbReference>
<dbReference type="Proteomes" id="UP000736335">
    <property type="component" value="Unassembled WGS sequence"/>
</dbReference>
<sequence>VVVLCIYVNTTPVFAVVVKSPPDFRLLSKRQEADLQLRQCFLDVQSHMKIPVWHGISASGIKIALRPQRVVVV</sequence>
<feature type="non-terminal residue" evidence="1">
    <location>
        <position position="1"/>
    </location>
</feature>
<keyword evidence="2" id="KW-1185">Reference proteome</keyword>
<comment type="caution">
    <text evidence="1">The sequence shown here is derived from an EMBL/GenBank/DDBJ whole genome shotgun (WGS) entry which is preliminary data.</text>
</comment>
<evidence type="ECO:0000313" key="1">
    <source>
        <dbReference type="EMBL" id="KAF9784387.1"/>
    </source>
</evidence>
<organism evidence="1 2">
    <name type="scientific">Thelephora terrestris</name>
    <dbReference type="NCBI Taxonomy" id="56493"/>
    <lineage>
        <taxon>Eukaryota</taxon>
        <taxon>Fungi</taxon>
        <taxon>Dikarya</taxon>
        <taxon>Basidiomycota</taxon>
        <taxon>Agaricomycotina</taxon>
        <taxon>Agaricomycetes</taxon>
        <taxon>Thelephorales</taxon>
        <taxon>Thelephoraceae</taxon>
        <taxon>Thelephora</taxon>
    </lineage>
</organism>
<proteinExistence type="predicted"/>